<dbReference type="EMBL" id="CM010724">
    <property type="protein sequence ID" value="RZC80207.1"/>
    <property type="molecule type" value="Genomic_DNA"/>
</dbReference>
<sequence length="123" mass="14356">MPWLDRTVVFEDVTVTKETYLIRNRLQTSTRLYNKYTNLDVPAGSDIIARRSNMEYITSSGKWRHYMDMKNTGVLRELKVYYKAEASIPVILYPTKAWNSAVVKNLEDDEIIVGPKMLQIHAR</sequence>
<dbReference type="Proteomes" id="UP000316621">
    <property type="component" value="Chromosome 10"/>
</dbReference>
<protein>
    <submittedName>
        <fullName evidence="1">Uncharacterized protein</fullName>
    </submittedName>
</protein>
<proteinExistence type="predicted"/>
<dbReference type="AlphaFoldDB" id="A0A4Y7L5J0"/>
<organism evidence="1 2">
    <name type="scientific">Papaver somniferum</name>
    <name type="common">Opium poppy</name>
    <dbReference type="NCBI Taxonomy" id="3469"/>
    <lineage>
        <taxon>Eukaryota</taxon>
        <taxon>Viridiplantae</taxon>
        <taxon>Streptophyta</taxon>
        <taxon>Embryophyta</taxon>
        <taxon>Tracheophyta</taxon>
        <taxon>Spermatophyta</taxon>
        <taxon>Magnoliopsida</taxon>
        <taxon>Ranunculales</taxon>
        <taxon>Papaveraceae</taxon>
        <taxon>Papaveroideae</taxon>
        <taxon>Papaver</taxon>
    </lineage>
</organism>
<name>A0A4Y7L5J0_PAPSO</name>
<reference evidence="1 2" key="1">
    <citation type="journal article" date="2018" name="Science">
        <title>The opium poppy genome and morphinan production.</title>
        <authorList>
            <person name="Guo L."/>
            <person name="Winzer T."/>
            <person name="Yang X."/>
            <person name="Li Y."/>
            <person name="Ning Z."/>
            <person name="He Z."/>
            <person name="Teodor R."/>
            <person name="Lu Y."/>
            <person name="Bowser T.A."/>
            <person name="Graham I.A."/>
            <person name="Ye K."/>
        </authorList>
    </citation>
    <scope>NUCLEOTIDE SEQUENCE [LARGE SCALE GENOMIC DNA]</scope>
    <source>
        <strain evidence="2">cv. HN1</strain>
        <tissue evidence="1">Leaves</tissue>
    </source>
</reference>
<keyword evidence="2" id="KW-1185">Reference proteome</keyword>
<dbReference type="Gramene" id="RZC80207">
    <property type="protein sequence ID" value="RZC80207"/>
    <property type="gene ID" value="C5167_042785"/>
</dbReference>
<gene>
    <name evidence="1" type="ORF">C5167_042785</name>
</gene>
<accession>A0A4Y7L5J0</accession>
<evidence type="ECO:0000313" key="1">
    <source>
        <dbReference type="EMBL" id="RZC80207.1"/>
    </source>
</evidence>
<evidence type="ECO:0000313" key="2">
    <source>
        <dbReference type="Proteomes" id="UP000316621"/>
    </source>
</evidence>